<dbReference type="InterPro" id="IPR051683">
    <property type="entry name" value="Enoyl-CoA_Hydratase/Isomerase"/>
</dbReference>
<gene>
    <name evidence="2" type="ORF">R3P96_25185</name>
</gene>
<dbReference type="Pfam" id="PF00378">
    <property type="entry name" value="ECH_1"/>
    <property type="match status" value="1"/>
</dbReference>
<dbReference type="PANTHER" id="PTHR42964">
    <property type="entry name" value="ENOYL-COA HYDRATASE"/>
    <property type="match status" value="1"/>
</dbReference>
<protein>
    <submittedName>
        <fullName evidence="2">Enoyl-CoA hydratase/isomerase family protein</fullName>
    </submittedName>
</protein>
<evidence type="ECO:0000313" key="2">
    <source>
        <dbReference type="EMBL" id="MDV6264645.1"/>
    </source>
</evidence>
<proteinExistence type="inferred from homology"/>
<dbReference type="SUPFAM" id="SSF52096">
    <property type="entry name" value="ClpP/crotonase"/>
    <property type="match status" value="1"/>
</dbReference>
<comment type="caution">
    <text evidence="2">The sequence shown here is derived from an EMBL/GenBank/DDBJ whole genome shotgun (WGS) entry which is preliminary data.</text>
</comment>
<sequence>MADRATLSLTETQTHDPRFVTVDSITNTLGLLAERIHQHPLAADICDDVLRANYAHSDVFAAVATESLAYSTLQAGPDFQRWLAVQSPRDITHVDDPVLIDRAGDTLGIRLNQPDRHNAFSNTLRSGLLDALRLAEIDHKIARVELRGNGKSFCSGGDLKEFGTFDNPAAAHLARTRYSPALHLARLGDRLREGLFAHVHGATLGSGLEMAACCGHVAADPLTVFRLPELDLGLIPGAGGTVSIPRRIGRWRTAYLVLTGESVDAETALEWGLIDSIRPRDVEVADPTRTLGL</sequence>
<evidence type="ECO:0000313" key="3">
    <source>
        <dbReference type="Proteomes" id="UP001185755"/>
    </source>
</evidence>
<accession>A0ABU4BKD7</accession>
<comment type="similarity">
    <text evidence="1">Belongs to the enoyl-CoA hydratase/isomerase family.</text>
</comment>
<dbReference type="EMBL" id="JAWLJX010000017">
    <property type="protein sequence ID" value="MDV6264645.1"/>
    <property type="molecule type" value="Genomic_DNA"/>
</dbReference>
<dbReference type="RefSeq" id="WP_317566709.1">
    <property type="nucleotide sequence ID" value="NZ_JAWLJX010000017.1"/>
</dbReference>
<dbReference type="PANTHER" id="PTHR42964:SF1">
    <property type="entry name" value="POLYKETIDE BIOSYNTHESIS ENOYL-COA HYDRATASE PKSH-RELATED"/>
    <property type="match status" value="1"/>
</dbReference>
<evidence type="ECO:0000256" key="1">
    <source>
        <dbReference type="ARBA" id="ARBA00005254"/>
    </source>
</evidence>
<reference evidence="2 3" key="1">
    <citation type="submission" date="2023-10" db="EMBL/GenBank/DDBJ databases">
        <title>Development of a sustainable strategy for remediation of hydrocarbon-contaminated territories based on the waste exchange concept.</title>
        <authorList>
            <person name="Krivoruchko A."/>
        </authorList>
    </citation>
    <scope>NUCLEOTIDE SEQUENCE [LARGE SCALE GENOMIC DNA]</scope>
    <source>
        <strain evidence="2 3">IEGM 1323</strain>
    </source>
</reference>
<organism evidence="2 3">
    <name type="scientific">Rhodococcoides yunnanense</name>
    <dbReference type="NCBI Taxonomy" id="278209"/>
    <lineage>
        <taxon>Bacteria</taxon>
        <taxon>Bacillati</taxon>
        <taxon>Actinomycetota</taxon>
        <taxon>Actinomycetes</taxon>
        <taxon>Mycobacteriales</taxon>
        <taxon>Nocardiaceae</taxon>
        <taxon>Rhodococcoides</taxon>
    </lineage>
</organism>
<dbReference type="CDD" id="cd06558">
    <property type="entry name" value="crotonase-like"/>
    <property type="match status" value="1"/>
</dbReference>
<keyword evidence="3" id="KW-1185">Reference proteome</keyword>
<dbReference type="InterPro" id="IPR001753">
    <property type="entry name" value="Enoyl-CoA_hydra/iso"/>
</dbReference>
<name>A0ABU4BKD7_9NOCA</name>
<dbReference type="Proteomes" id="UP001185755">
    <property type="component" value="Unassembled WGS sequence"/>
</dbReference>
<dbReference type="InterPro" id="IPR029045">
    <property type="entry name" value="ClpP/crotonase-like_dom_sf"/>
</dbReference>
<dbReference type="Gene3D" id="3.90.226.10">
    <property type="entry name" value="2-enoyl-CoA Hydratase, Chain A, domain 1"/>
    <property type="match status" value="1"/>
</dbReference>